<dbReference type="Pfam" id="PF02558">
    <property type="entry name" value="ApbA"/>
    <property type="match status" value="1"/>
</dbReference>
<protein>
    <submittedName>
        <fullName evidence="2">Ketopantoate reductase PanE/ApbA</fullName>
    </submittedName>
</protein>
<evidence type="ECO:0000259" key="1">
    <source>
        <dbReference type="Pfam" id="PF02558"/>
    </source>
</evidence>
<sequence>MPPLTPRGAAPLHRTVTPVHILGEHAQLQAKGGAAAAPIHTLVVATKATDLQGAVRALRPRLAHTSTLVLLQNGILAAYQVRWPHME</sequence>
<evidence type="ECO:0000313" key="3">
    <source>
        <dbReference type="Proteomes" id="UP000485058"/>
    </source>
</evidence>
<dbReference type="AlphaFoldDB" id="A0A699YWW4"/>
<comment type="caution">
    <text evidence="2">The sequence shown here is derived from an EMBL/GenBank/DDBJ whole genome shotgun (WGS) entry which is preliminary data.</text>
</comment>
<dbReference type="Gene3D" id="3.40.50.720">
    <property type="entry name" value="NAD(P)-binding Rossmann-like Domain"/>
    <property type="match status" value="1"/>
</dbReference>
<dbReference type="InterPro" id="IPR036291">
    <property type="entry name" value="NAD(P)-bd_dom_sf"/>
</dbReference>
<keyword evidence="3" id="KW-1185">Reference proteome</keyword>
<organism evidence="2 3">
    <name type="scientific">Haematococcus lacustris</name>
    <name type="common">Green alga</name>
    <name type="synonym">Haematococcus pluvialis</name>
    <dbReference type="NCBI Taxonomy" id="44745"/>
    <lineage>
        <taxon>Eukaryota</taxon>
        <taxon>Viridiplantae</taxon>
        <taxon>Chlorophyta</taxon>
        <taxon>core chlorophytes</taxon>
        <taxon>Chlorophyceae</taxon>
        <taxon>CS clade</taxon>
        <taxon>Chlamydomonadales</taxon>
        <taxon>Haematococcaceae</taxon>
        <taxon>Haematococcus</taxon>
    </lineage>
</organism>
<dbReference type="EMBL" id="BLLF01000394">
    <property type="protein sequence ID" value="GFH11334.1"/>
    <property type="molecule type" value="Genomic_DNA"/>
</dbReference>
<dbReference type="Proteomes" id="UP000485058">
    <property type="component" value="Unassembled WGS sequence"/>
</dbReference>
<accession>A0A699YWW4</accession>
<dbReference type="SUPFAM" id="SSF51735">
    <property type="entry name" value="NAD(P)-binding Rossmann-fold domains"/>
    <property type="match status" value="1"/>
</dbReference>
<name>A0A699YWW4_HAELA</name>
<gene>
    <name evidence="2" type="ORF">HaLaN_06816</name>
</gene>
<feature type="non-terminal residue" evidence="2">
    <location>
        <position position="1"/>
    </location>
</feature>
<reference evidence="2 3" key="1">
    <citation type="submission" date="2020-02" db="EMBL/GenBank/DDBJ databases">
        <title>Draft genome sequence of Haematococcus lacustris strain NIES-144.</title>
        <authorList>
            <person name="Morimoto D."/>
            <person name="Nakagawa S."/>
            <person name="Yoshida T."/>
            <person name="Sawayama S."/>
        </authorList>
    </citation>
    <scope>NUCLEOTIDE SEQUENCE [LARGE SCALE GENOMIC DNA]</scope>
    <source>
        <strain evidence="2 3">NIES-144</strain>
    </source>
</reference>
<evidence type="ECO:0000313" key="2">
    <source>
        <dbReference type="EMBL" id="GFH11334.1"/>
    </source>
</evidence>
<dbReference type="InterPro" id="IPR013332">
    <property type="entry name" value="KPR_N"/>
</dbReference>
<proteinExistence type="predicted"/>
<feature type="domain" description="Ketopantoate reductase N-terminal" evidence="1">
    <location>
        <begin position="31"/>
        <end position="78"/>
    </location>
</feature>